<feature type="transmembrane region" description="Helical" evidence="1">
    <location>
        <begin position="21"/>
        <end position="39"/>
    </location>
</feature>
<gene>
    <name evidence="2" type="ORF">EBB54_29560</name>
</gene>
<name>A0A426DQJ3_9FIRM</name>
<evidence type="ECO:0000313" key="2">
    <source>
        <dbReference type="EMBL" id="RRK35020.1"/>
    </source>
</evidence>
<feature type="transmembrane region" description="Helical" evidence="1">
    <location>
        <begin position="191"/>
        <end position="214"/>
    </location>
</feature>
<accession>A0A426DQJ3</accession>
<dbReference type="AlphaFoldDB" id="A0A426DQJ3"/>
<reference evidence="2" key="1">
    <citation type="submission" date="2018-10" db="EMBL/GenBank/DDBJ databases">
        <title>Schaedlerella arabinophila gen. nov. sp. nov., isolated from the mouse intestinal tract and comparative analysis with the genome of the closely related altered Schaedler flora strain ASF502.</title>
        <authorList>
            <person name="Miyake S."/>
            <person name="Soh M."/>
            <person name="Seedorf H."/>
        </authorList>
    </citation>
    <scope>NUCLEOTIDE SEQUENCE [LARGE SCALE GENOMIC DNA]</scope>
    <source>
        <strain evidence="2">DSM 106076</strain>
    </source>
</reference>
<feature type="transmembrane region" description="Helical" evidence="1">
    <location>
        <begin position="158"/>
        <end position="179"/>
    </location>
</feature>
<feature type="transmembrane region" description="Helical" evidence="1">
    <location>
        <begin position="98"/>
        <end position="123"/>
    </location>
</feature>
<keyword evidence="1" id="KW-0472">Membrane</keyword>
<keyword evidence="1" id="KW-1133">Transmembrane helix</keyword>
<protein>
    <submittedName>
        <fullName evidence="2">Uncharacterized protein</fullName>
    </submittedName>
</protein>
<evidence type="ECO:0000256" key="1">
    <source>
        <dbReference type="SAM" id="Phobius"/>
    </source>
</evidence>
<organism evidence="2 3">
    <name type="scientific">Schaedlerella arabinosiphila</name>
    <dbReference type="NCBI Taxonomy" id="2044587"/>
    <lineage>
        <taxon>Bacteria</taxon>
        <taxon>Bacillati</taxon>
        <taxon>Bacillota</taxon>
        <taxon>Clostridia</taxon>
        <taxon>Lachnospirales</taxon>
        <taxon>Lachnospiraceae</taxon>
        <taxon>Schaedlerella</taxon>
    </lineage>
</organism>
<dbReference type="Proteomes" id="UP000274920">
    <property type="component" value="Unassembled WGS sequence"/>
</dbReference>
<feature type="transmembrane region" description="Helical" evidence="1">
    <location>
        <begin position="234"/>
        <end position="256"/>
    </location>
</feature>
<feature type="transmembrane region" description="Helical" evidence="1">
    <location>
        <begin position="59"/>
        <end position="77"/>
    </location>
</feature>
<comment type="caution">
    <text evidence="2">The sequence shown here is derived from an EMBL/GenBank/DDBJ whole genome shotgun (WGS) entry which is preliminary data.</text>
</comment>
<dbReference type="EMBL" id="RHJS01000002">
    <property type="protein sequence ID" value="RRK35020.1"/>
    <property type="molecule type" value="Genomic_DNA"/>
</dbReference>
<keyword evidence="1" id="KW-0812">Transmembrane</keyword>
<evidence type="ECO:0000313" key="3">
    <source>
        <dbReference type="Proteomes" id="UP000274920"/>
    </source>
</evidence>
<keyword evidence="3" id="KW-1185">Reference proteome</keyword>
<proteinExistence type="predicted"/>
<sequence>MRALRCLKKYVLTDIDRWFRSYTWCIGVIGVMASLFFSLDRRGLIEDVVLTYGFSTSMTGALLSYVFCAFSFATVYIEDIEHKYIRYSTIRGSLKSYVFSKTVVIYLNSIVIMFIGTLMFLLLCRTQLPWAAYNPYDQNSYGVELAGCYAMFFKKKWYLLYCLLCSLHMGVIAGALSNIASMCSVFISNRALVLAIPILIFRIFTSVGFGPNGFCNIYALYADYKFFKQDMFDLLFVVLLTAILSLISAFGSYFGLKEKL</sequence>